<gene>
    <name evidence="2" type="ORF">H8B22_06020</name>
</gene>
<reference evidence="2 3" key="1">
    <citation type="submission" date="2020-08" db="EMBL/GenBank/DDBJ databases">
        <title>Lysobacter sp. II4 sp. nov., isolated from soil.</title>
        <authorList>
            <person name="Woo C.Y."/>
            <person name="Kim J."/>
        </authorList>
    </citation>
    <scope>NUCLEOTIDE SEQUENCE [LARGE SCALE GENOMIC DNA]</scope>
    <source>
        <strain evidence="2 3">II4</strain>
    </source>
</reference>
<name>A0A7H0G0E5_9GAMM</name>
<evidence type="ECO:0000313" key="2">
    <source>
        <dbReference type="EMBL" id="QNP41761.1"/>
    </source>
</evidence>
<accession>A0A7H0G0E5</accession>
<feature type="compositionally biased region" description="Basic residues" evidence="1">
    <location>
        <begin position="1"/>
        <end position="19"/>
    </location>
</feature>
<dbReference type="EMBL" id="CP060820">
    <property type="protein sequence ID" value="QNP41761.1"/>
    <property type="molecule type" value="Genomic_DNA"/>
</dbReference>
<dbReference type="AlphaFoldDB" id="A0A7H0G0E5"/>
<organism evidence="2 3">
    <name type="scientific">Agrilutibacter terrestris</name>
    <dbReference type="NCBI Taxonomy" id="2865112"/>
    <lineage>
        <taxon>Bacteria</taxon>
        <taxon>Pseudomonadati</taxon>
        <taxon>Pseudomonadota</taxon>
        <taxon>Gammaproteobacteria</taxon>
        <taxon>Lysobacterales</taxon>
        <taxon>Lysobacteraceae</taxon>
        <taxon>Agrilutibacter</taxon>
    </lineage>
</organism>
<feature type="region of interest" description="Disordered" evidence="1">
    <location>
        <begin position="1"/>
        <end position="43"/>
    </location>
</feature>
<dbReference type="KEGG" id="lsx:H8B22_06020"/>
<proteinExistence type="predicted"/>
<keyword evidence="3" id="KW-1185">Reference proteome</keyword>
<protein>
    <submittedName>
        <fullName evidence="2">Uncharacterized protein</fullName>
    </submittedName>
</protein>
<evidence type="ECO:0000256" key="1">
    <source>
        <dbReference type="SAM" id="MobiDB-lite"/>
    </source>
</evidence>
<sequence length="57" mass="6498">MTKRKPPPWRQPNPRKGKPARPLSESQKAAARQRAEAAGRRYPNLVDNLWAARLPPD</sequence>
<evidence type="ECO:0000313" key="3">
    <source>
        <dbReference type="Proteomes" id="UP000516018"/>
    </source>
</evidence>
<dbReference type="Proteomes" id="UP000516018">
    <property type="component" value="Chromosome"/>
</dbReference>
<dbReference type="RefSeq" id="WP_187713197.1">
    <property type="nucleotide sequence ID" value="NZ_CP060820.1"/>
</dbReference>